<dbReference type="Gene3D" id="3.20.20.120">
    <property type="entry name" value="Enolase-like C-terminal domain"/>
    <property type="match status" value="1"/>
</dbReference>
<evidence type="ECO:0000256" key="3">
    <source>
        <dbReference type="ARBA" id="ARBA00022842"/>
    </source>
</evidence>
<evidence type="ECO:0000256" key="1">
    <source>
        <dbReference type="ARBA" id="ARBA00001946"/>
    </source>
</evidence>
<dbReference type="EMBL" id="LKEA01000019">
    <property type="protein sequence ID" value="ROW01326.1"/>
    <property type="molecule type" value="Genomic_DNA"/>
</dbReference>
<gene>
    <name evidence="6" type="ORF">VMCG_05964</name>
</gene>
<dbReference type="Gene3D" id="3.30.390.10">
    <property type="entry name" value="Enolase-like, N-terminal domain"/>
    <property type="match status" value="1"/>
</dbReference>
<dbReference type="SUPFAM" id="SSF54826">
    <property type="entry name" value="Enolase N-terminal domain-like"/>
    <property type="match status" value="1"/>
</dbReference>
<keyword evidence="2" id="KW-0479">Metal-binding</keyword>
<organism evidence="6 7">
    <name type="scientific">Cytospora schulzeri</name>
    <dbReference type="NCBI Taxonomy" id="448051"/>
    <lineage>
        <taxon>Eukaryota</taxon>
        <taxon>Fungi</taxon>
        <taxon>Dikarya</taxon>
        <taxon>Ascomycota</taxon>
        <taxon>Pezizomycotina</taxon>
        <taxon>Sordariomycetes</taxon>
        <taxon>Sordariomycetidae</taxon>
        <taxon>Diaporthales</taxon>
        <taxon>Cytosporaceae</taxon>
        <taxon>Cytospora</taxon>
    </lineage>
</organism>
<dbReference type="Proteomes" id="UP000283895">
    <property type="component" value="Unassembled WGS sequence"/>
</dbReference>
<dbReference type="PANTHER" id="PTHR48080">
    <property type="entry name" value="D-GALACTONATE DEHYDRATASE-RELATED"/>
    <property type="match status" value="1"/>
</dbReference>
<keyword evidence="4" id="KW-0456">Lyase</keyword>
<evidence type="ECO:0000256" key="2">
    <source>
        <dbReference type="ARBA" id="ARBA00022723"/>
    </source>
</evidence>
<accession>A0A423WD48</accession>
<evidence type="ECO:0000256" key="4">
    <source>
        <dbReference type="ARBA" id="ARBA00023239"/>
    </source>
</evidence>
<evidence type="ECO:0000313" key="7">
    <source>
        <dbReference type="Proteomes" id="UP000283895"/>
    </source>
</evidence>
<reference evidence="6 7" key="1">
    <citation type="submission" date="2015-09" db="EMBL/GenBank/DDBJ databases">
        <title>Host preference determinants of Valsa canker pathogens revealed by comparative genomics.</title>
        <authorList>
            <person name="Yin Z."/>
            <person name="Huang L."/>
        </authorList>
    </citation>
    <scope>NUCLEOTIDE SEQUENCE [LARGE SCALE GENOMIC DNA]</scope>
    <source>
        <strain evidence="6 7">03-1</strain>
    </source>
</reference>
<dbReference type="GO" id="GO:0008869">
    <property type="term" value="F:galactonate dehydratase activity"/>
    <property type="evidence" value="ECO:0007669"/>
    <property type="project" value="InterPro"/>
</dbReference>
<dbReference type="SUPFAM" id="SSF51604">
    <property type="entry name" value="Enolase C-terminal domain-like"/>
    <property type="match status" value="1"/>
</dbReference>
<name>A0A423WD48_9PEZI</name>
<dbReference type="InterPro" id="IPR036849">
    <property type="entry name" value="Enolase-like_C_sf"/>
</dbReference>
<protein>
    <recommendedName>
        <fullName evidence="5">Mandelate racemase/muconate lactonizing enzyme C-terminal domain-containing protein</fullName>
    </recommendedName>
</protein>
<dbReference type="SMART" id="SM00922">
    <property type="entry name" value="MR_MLE"/>
    <property type="match status" value="1"/>
</dbReference>
<dbReference type="InterPro" id="IPR023592">
    <property type="entry name" value="Galactonate_deHydtase"/>
</dbReference>
<comment type="caution">
    <text evidence="6">The sequence shown here is derived from an EMBL/GenBank/DDBJ whole genome shotgun (WGS) entry which is preliminary data.</text>
</comment>
<dbReference type="OrthoDB" id="2579025at2759"/>
<feature type="domain" description="Mandelate racemase/muconate lactonizing enzyme C-terminal" evidence="5">
    <location>
        <begin position="120"/>
        <end position="222"/>
    </location>
</feature>
<dbReference type="Pfam" id="PF02746">
    <property type="entry name" value="MR_MLE_N"/>
    <property type="match status" value="1"/>
</dbReference>
<dbReference type="InterPro" id="IPR029017">
    <property type="entry name" value="Enolase-like_N"/>
</dbReference>
<dbReference type="AlphaFoldDB" id="A0A423WD48"/>
<evidence type="ECO:0000313" key="6">
    <source>
        <dbReference type="EMBL" id="ROW01326.1"/>
    </source>
</evidence>
<dbReference type="InterPro" id="IPR018110">
    <property type="entry name" value="Mandel_Rmase/mucon_lact_enz_CS"/>
</dbReference>
<dbReference type="PANTHER" id="PTHR48080:SF2">
    <property type="entry name" value="D-GALACTONATE DEHYDRATASE"/>
    <property type="match status" value="1"/>
</dbReference>
<dbReference type="GO" id="GO:0046872">
    <property type="term" value="F:metal ion binding"/>
    <property type="evidence" value="ECO:0007669"/>
    <property type="project" value="UniProtKB-KW"/>
</dbReference>
<dbReference type="SFLD" id="SFLDS00001">
    <property type="entry name" value="Enolase"/>
    <property type="match status" value="1"/>
</dbReference>
<dbReference type="SFLD" id="SFLDF00003">
    <property type="entry name" value="D-galactonate_dehydratase"/>
    <property type="match status" value="1"/>
</dbReference>
<dbReference type="STRING" id="356882.A0A423WD48"/>
<sequence length="375" mass="41305">MEYFRVPPRWLFVKITDEEGNIGWGEASLEGHTQAVEGCLDAWFDRYIGFEADDIEHIWQMSWRTTFYRGGPVFMSALAGIDIALWDLKARKLGVPIYQLLGGKVRDKLKVYAWIGGNRPSNVAEEAKARKSQGFSCIKMNATEDLGWLDSPSALDSCVERVKAVKALGMDAGVDFHGRVHKPMAKQLVKLLEPHRPLFVEEPLLSEHIAGIKTLADQTSIPIALGERLHSRWDVKPFLEAGCVDILQPDISHVGGISEMKRIASMAEAYDVALAPHCPLGPIALAANCQVDCSSPNFAIQEMSLGIHYNAGGPDLTSYTHNPEVWGVTDGYINILSGPGLGIEIDEEQVRALSRDAKSWVSPGFIGPGGEIREW</sequence>
<dbReference type="GO" id="GO:0034194">
    <property type="term" value="P:D-galactonate catabolic process"/>
    <property type="evidence" value="ECO:0007669"/>
    <property type="project" value="InterPro"/>
</dbReference>
<evidence type="ECO:0000259" key="5">
    <source>
        <dbReference type="SMART" id="SM00922"/>
    </source>
</evidence>
<comment type="cofactor">
    <cofactor evidence="1">
        <name>Mg(2+)</name>
        <dbReference type="ChEBI" id="CHEBI:18420"/>
    </cofactor>
</comment>
<keyword evidence="3" id="KW-0460">Magnesium</keyword>
<dbReference type="InterPro" id="IPR013342">
    <property type="entry name" value="Mandelate_racemase_C"/>
</dbReference>
<dbReference type="GO" id="GO:0009063">
    <property type="term" value="P:amino acid catabolic process"/>
    <property type="evidence" value="ECO:0007669"/>
    <property type="project" value="InterPro"/>
</dbReference>
<dbReference type="InterPro" id="IPR029065">
    <property type="entry name" value="Enolase_C-like"/>
</dbReference>
<dbReference type="NCBIfam" id="NF010624">
    <property type="entry name" value="PRK14017.1"/>
    <property type="match status" value="1"/>
</dbReference>
<dbReference type="InterPro" id="IPR034593">
    <property type="entry name" value="DgoD-like"/>
</dbReference>
<dbReference type="CDD" id="cd03325">
    <property type="entry name" value="D-galactonate_dehydratase"/>
    <property type="match status" value="1"/>
</dbReference>
<dbReference type="PROSITE" id="PS00908">
    <property type="entry name" value="MR_MLE_1"/>
    <property type="match status" value="1"/>
</dbReference>
<dbReference type="Pfam" id="PF13378">
    <property type="entry name" value="MR_MLE_C"/>
    <property type="match status" value="1"/>
</dbReference>
<keyword evidence="7" id="KW-1185">Reference proteome</keyword>
<dbReference type="InterPro" id="IPR013341">
    <property type="entry name" value="Mandelate_racemase_N_dom"/>
</dbReference>
<dbReference type="SFLD" id="SFLDG00179">
    <property type="entry name" value="mandelate_racemase"/>
    <property type="match status" value="1"/>
</dbReference>
<proteinExistence type="predicted"/>